<dbReference type="SMART" id="SM00054">
    <property type="entry name" value="EFh"/>
    <property type="match status" value="1"/>
</dbReference>
<gene>
    <name evidence="3" type="ORF">BCR36DRAFT_580848</name>
</gene>
<dbReference type="PROSITE" id="PS50222">
    <property type="entry name" value="EF_HAND_2"/>
    <property type="match status" value="1"/>
</dbReference>
<protein>
    <recommendedName>
        <fullName evidence="2">EF-hand domain-containing protein</fullName>
    </recommendedName>
</protein>
<dbReference type="Proteomes" id="UP000193719">
    <property type="component" value="Unassembled WGS sequence"/>
</dbReference>
<reference evidence="3 4" key="2">
    <citation type="submission" date="2016-08" db="EMBL/GenBank/DDBJ databases">
        <title>Pervasive Adenine N6-methylation of Active Genes in Fungi.</title>
        <authorList>
            <consortium name="DOE Joint Genome Institute"/>
            <person name="Mondo S.J."/>
            <person name="Dannebaum R.O."/>
            <person name="Kuo R.C."/>
            <person name="Labutti K."/>
            <person name="Haridas S."/>
            <person name="Kuo A."/>
            <person name="Salamov A."/>
            <person name="Ahrendt S.R."/>
            <person name="Lipzen A."/>
            <person name="Sullivan W."/>
            <person name="Andreopoulos W.B."/>
            <person name="Clum A."/>
            <person name="Lindquist E."/>
            <person name="Daum C."/>
            <person name="Ramamoorthy G.K."/>
            <person name="Gryganskyi A."/>
            <person name="Culley D."/>
            <person name="Magnuson J.K."/>
            <person name="James T.Y."/>
            <person name="O'Malley M.A."/>
            <person name="Stajich J.E."/>
            <person name="Spatafora J.W."/>
            <person name="Visel A."/>
            <person name="Grigoriev I.V."/>
        </authorList>
    </citation>
    <scope>NUCLEOTIDE SEQUENCE [LARGE SCALE GENOMIC DNA]</scope>
    <source>
        <strain evidence="4">finn</strain>
    </source>
</reference>
<sequence length="114" mass="13388">MATRAPISFLKPDGTLTDKLCHLLKEIFITFDKDQDGVLSREELKHYFSILSGVQLSEESLDLTMLMISGNIIGFTLTDFFSFYEYQTHHYYNETMKDLSRLYNQKTIQERLFT</sequence>
<dbReference type="InterPro" id="IPR002048">
    <property type="entry name" value="EF_hand_dom"/>
</dbReference>
<feature type="domain" description="EF-hand" evidence="2">
    <location>
        <begin position="24"/>
        <end position="54"/>
    </location>
</feature>
<dbReference type="InterPro" id="IPR018247">
    <property type="entry name" value="EF_Hand_1_Ca_BS"/>
</dbReference>
<dbReference type="SUPFAM" id="SSF47473">
    <property type="entry name" value="EF-hand"/>
    <property type="match status" value="1"/>
</dbReference>
<keyword evidence="1" id="KW-0106">Calcium</keyword>
<dbReference type="OrthoDB" id="26525at2759"/>
<dbReference type="AlphaFoldDB" id="A0A1Y1VHM9"/>
<dbReference type="EMBL" id="MCFH01000007">
    <property type="protein sequence ID" value="ORX56539.1"/>
    <property type="molecule type" value="Genomic_DNA"/>
</dbReference>
<evidence type="ECO:0000313" key="4">
    <source>
        <dbReference type="Proteomes" id="UP000193719"/>
    </source>
</evidence>
<name>A0A1Y1VHM9_9FUNG</name>
<organism evidence="3 4">
    <name type="scientific">Piromyces finnis</name>
    <dbReference type="NCBI Taxonomy" id="1754191"/>
    <lineage>
        <taxon>Eukaryota</taxon>
        <taxon>Fungi</taxon>
        <taxon>Fungi incertae sedis</taxon>
        <taxon>Chytridiomycota</taxon>
        <taxon>Chytridiomycota incertae sedis</taxon>
        <taxon>Neocallimastigomycetes</taxon>
        <taxon>Neocallimastigales</taxon>
        <taxon>Neocallimastigaceae</taxon>
        <taxon>Piromyces</taxon>
    </lineage>
</organism>
<reference evidence="3 4" key="1">
    <citation type="submission" date="2016-08" db="EMBL/GenBank/DDBJ databases">
        <title>Genomes of anaerobic fungi encode conserved fungal cellulosomes for biomass hydrolysis.</title>
        <authorList>
            <consortium name="DOE Joint Genome Institute"/>
            <person name="Haitjema C.H."/>
            <person name="Gilmore S.P."/>
            <person name="Henske J.K."/>
            <person name="Solomon K.V."/>
            <person name="De Groot R."/>
            <person name="Kuo A."/>
            <person name="Mondo S.J."/>
            <person name="Salamov A.A."/>
            <person name="Labutti K."/>
            <person name="Zhao Z."/>
            <person name="Chiniquy J."/>
            <person name="Barry K."/>
            <person name="Brewer H.M."/>
            <person name="Purvine S.O."/>
            <person name="Wright A.T."/>
            <person name="Boxma B."/>
            <person name="Van Alen T."/>
            <person name="Hackstein J.H."/>
            <person name="Baker S.E."/>
            <person name="Grigoriev I.V."/>
            <person name="O'Malley M.A."/>
        </authorList>
    </citation>
    <scope>NUCLEOTIDE SEQUENCE [LARGE SCALE GENOMIC DNA]</scope>
    <source>
        <strain evidence="4">finn</strain>
    </source>
</reference>
<keyword evidence="4" id="KW-1185">Reference proteome</keyword>
<evidence type="ECO:0000313" key="3">
    <source>
        <dbReference type="EMBL" id="ORX56539.1"/>
    </source>
</evidence>
<dbReference type="GO" id="GO:0005509">
    <property type="term" value="F:calcium ion binding"/>
    <property type="evidence" value="ECO:0007669"/>
    <property type="project" value="InterPro"/>
</dbReference>
<comment type="caution">
    <text evidence="3">The sequence shown here is derived from an EMBL/GenBank/DDBJ whole genome shotgun (WGS) entry which is preliminary data.</text>
</comment>
<dbReference type="Pfam" id="PF00036">
    <property type="entry name" value="EF-hand_1"/>
    <property type="match status" value="1"/>
</dbReference>
<evidence type="ECO:0000259" key="2">
    <source>
        <dbReference type="PROSITE" id="PS50222"/>
    </source>
</evidence>
<dbReference type="InterPro" id="IPR011992">
    <property type="entry name" value="EF-hand-dom_pair"/>
</dbReference>
<dbReference type="PROSITE" id="PS00018">
    <property type="entry name" value="EF_HAND_1"/>
    <property type="match status" value="1"/>
</dbReference>
<proteinExistence type="predicted"/>
<evidence type="ECO:0000256" key="1">
    <source>
        <dbReference type="ARBA" id="ARBA00022837"/>
    </source>
</evidence>
<accession>A0A1Y1VHM9</accession>
<dbReference type="Gene3D" id="1.10.238.10">
    <property type="entry name" value="EF-hand"/>
    <property type="match status" value="1"/>
</dbReference>